<dbReference type="AlphaFoldDB" id="A0AAD7MZF4"/>
<reference evidence="2" key="1">
    <citation type="submission" date="2023-03" db="EMBL/GenBank/DDBJ databases">
        <title>Massive genome expansion in bonnet fungi (Mycena s.s.) driven by repeated elements and novel gene families across ecological guilds.</title>
        <authorList>
            <consortium name="Lawrence Berkeley National Laboratory"/>
            <person name="Harder C.B."/>
            <person name="Miyauchi S."/>
            <person name="Viragh M."/>
            <person name="Kuo A."/>
            <person name="Thoen E."/>
            <person name="Andreopoulos B."/>
            <person name="Lu D."/>
            <person name="Skrede I."/>
            <person name="Drula E."/>
            <person name="Henrissat B."/>
            <person name="Morin E."/>
            <person name="Kohler A."/>
            <person name="Barry K."/>
            <person name="LaButti K."/>
            <person name="Morin E."/>
            <person name="Salamov A."/>
            <person name="Lipzen A."/>
            <person name="Mereny Z."/>
            <person name="Hegedus B."/>
            <person name="Baldrian P."/>
            <person name="Stursova M."/>
            <person name="Weitz H."/>
            <person name="Taylor A."/>
            <person name="Grigoriev I.V."/>
            <person name="Nagy L.G."/>
            <person name="Martin F."/>
            <person name="Kauserud H."/>
        </authorList>
    </citation>
    <scope>NUCLEOTIDE SEQUENCE</scope>
    <source>
        <strain evidence="2">CBHHK182m</strain>
    </source>
</reference>
<proteinExistence type="predicted"/>
<evidence type="ECO:0000313" key="2">
    <source>
        <dbReference type="EMBL" id="KAJ7738964.1"/>
    </source>
</evidence>
<organism evidence="2 3">
    <name type="scientific">Mycena metata</name>
    <dbReference type="NCBI Taxonomy" id="1033252"/>
    <lineage>
        <taxon>Eukaryota</taxon>
        <taxon>Fungi</taxon>
        <taxon>Dikarya</taxon>
        <taxon>Basidiomycota</taxon>
        <taxon>Agaricomycotina</taxon>
        <taxon>Agaricomycetes</taxon>
        <taxon>Agaricomycetidae</taxon>
        <taxon>Agaricales</taxon>
        <taxon>Marasmiineae</taxon>
        <taxon>Mycenaceae</taxon>
        <taxon>Mycena</taxon>
    </lineage>
</organism>
<evidence type="ECO:0000256" key="1">
    <source>
        <dbReference type="SAM" id="MobiDB-lite"/>
    </source>
</evidence>
<dbReference type="Proteomes" id="UP001215598">
    <property type="component" value="Unassembled WGS sequence"/>
</dbReference>
<protein>
    <submittedName>
        <fullName evidence="2">Uncharacterized protein</fullName>
    </submittedName>
</protein>
<feature type="region of interest" description="Disordered" evidence="1">
    <location>
        <begin position="1"/>
        <end position="35"/>
    </location>
</feature>
<comment type="caution">
    <text evidence="2">The sequence shown here is derived from an EMBL/GenBank/DDBJ whole genome shotgun (WGS) entry which is preliminary data.</text>
</comment>
<feature type="compositionally biased region" description="Polar residues" evidence="1">
    <location>
        <begin position="1"/>
        <end position="10"/>
    </location>
</feature>
<sequence>MSATITTLPSVTALPDDQSKPKAGDGLVSNLNSPEAKKQAYETARSVGPAIRDIRKGLISVADALITFDSKNFKNQEGNTLSLGKEWKPLIQEFETTLQFSLAQAIDTTVVMKTITAVLGDVAGIDAKDLADELAQFLEQLRSKEASALESEQRITLVNQGLNDILTREDLVTVGTWLDESKKIVASVSSQILIIANFWKMIHLDMLYLRAALSSQVEGTPVITKYFFKKLDVVKEICHHITLLLDTYVEQTNIAN</sequence>
<keyword evidence="3" id="KW-1185">Reference proteome</keyword>
<dbReference type="EMBL" id="JARKIB010000109">
    <property type="protein sequence ID" value="KAJ7738964.1"/>
    <property type="molecule type" value="Genomic_DNA"/>
</dbReference>
<evidence type="ECO:0000313" key="3">
    <source>
        <dbReference type="Proteomes" id="UP001215598"/>
    </source>
</evidence>
<gene>
    <name evidence="2" type="ORF">B0H16DRAFT_1729641</name>
</gene>
<name>A0AAD7MZF4_9AGAR</name>
<accession>A0AAD7MZF4</accession>